<evidence type="ECO:0000259" key="1">
    <source>
        <dbReference type="PROSITE" id="PS50181"/>
    </source>
</evidence>
<dbReference type="PANTHER" id="PTHR31672:SF13">
    <property type="entry name" value="F-BOX PROTEIN CPR30-LIKE"/>
    <property type="match status" value="1"/>
</dbReference>
<dbReference type="PROSITE" id="PS50181">
    <property type="entry name" value="FBOX"/>
    <property type="match status" value="1"/>
</dbReference>
<dbReference type="AlphaFoldDB" id="A0A9Q0FDP9"/>
<reference evidence="2" key="2">
    <citation type="journal article" date="2023" name="Plants (Basel)">
        <title>Annotation of the Turnera subulata (Passifloraceae) Draft Genome Reveals the S-Locus Evolved after the Divergence of Turneroideae from Passifloroideae in a Stepwise Manner.</title>
        <authorList>
            <person name="Henning P.M."/>
            <person name="Roalson E.H."/>
            <person name="Mir W."/>
            <person name="McCubbin A.G."/>
            <person name="Shore J.S."/>
        </authorList>
    </citation>
    <scope>NUCLEOTIDE SEQUENCE</scope>
    <source>
        <strain evidence="2">F60SS</strain>
    </source>
</reference>
<dbReference type="Proteomes" id="UP001141552">
    <property type="component" value="Unassembled WGS sequence"/>
</dbReference>
<name>A0A9Q0FDP9_9ROSI</name>
<dbReference type="EMBL" id="JAKUCV010006174">
    <property type="protein sequence ID" value="KAJ4828441.1"/>
    <property type="molecule type" value="Genomic_DNA"/>
</dbReference>
<reference evidence="2" key="1">
    <citation type="submission" date="2022-02" db="EMBL/GenBank/DDBJ databases">
        <authorList>
            <person name="Henning P.M."/>
            <person name="McCubbin A.G."/>
            <person name="Shore J.S."/>
        </authorList>
    </citation>
    <scope>NUCLEOTIDE SEQUENCE</scope>
    <source>
        <strain evidence="2">F60SS</strain>
        <tissue evidence="2">Leaves</tissue>
    </source>
</reference>
<evidence type="ECO:0000313" key="3">
    <source>
        <dbReference type="Proteomes" id="UP001141552"/>
    </source>
</evidence>
<dbReference type="SUPFAM" id="SSF81383">
    <property type="entry name" value="F-box domain"/>
    <property type="match status" value="1"/>
</dbReference>
<dbReference type="InterPro" id="IPR001810">
    <property type="entry name" value="F-box_dom"/>
</dbReference>
<feature type="domain" description="F-box" evidence="1">
    <location>
        <begin position="3"/>
        <end position="48"/>
    </location>
</feature>
<protein>
    <recommendedName>
        <fullName evidence="1">F-box domain-containing protein</fullName>
    </recommendedName>
</protein>
<dbReference type="PANTHER" id="PTHR31672">
    <property type="entry name" value="BNACNNG10540D PROTEIN"/>
    <property type="match status" value="1"/>
</dbReference>
<gene>
    <name evidence="2" type="ORF">Tsubulata_046436</name>
</gene>
<dbReference type="InterPro" id="IPR036047">
    <property type="entry name" value="F-box-like_dom_sf"/>
</dbReference>
<dbReference type="InterPro" id="IPR050796">
    <property type="entry name" value="SCF_F-box_component"/>
</dbReference>
<dbReference type="Pfam" id="PF00646">
    <property type="entry name" value="F-box"/>
    <property type="match status" value="1"/>
</dbReference>
<comment type="caution">
    <text evidence="2">The sequence shown here is derived from an EMBL/GenBank/DDBJ whole genome shotgun (WGS) entry which is preliminary data.</text>
</comment>
<sequence length="154" mass="17815">MAAAANLRLPSEIVEALLAMLPNKSIHRFRSLSKSWSSLLVSEEFQKLRFKSAPRELFVQNLLHSSPVGYKADYVMPLESFDYRGEEETPTEILKVCRVTWTVLMVSDMIRLPMITRRLQDIVEGDRGLFLNGALHWRKQYAPKIFGRRNLFTS</sequence>
<evidence type="ECO:0000313" key="2">
    <source>
        <dbReference type="EMBL" id="KAJ4828441.1"/>
    </source>
</evidence>
<proteinExistence type="predicted"/>
<organism evidence="2 3">
    <name type="scientific">Turnera subulata</name>
    <dbReference type="NCBI Taxonomy" id="218843"/>
    <lineage>
        <taxon>Eukaryota</taxon>
        <taxon>Viridiplantae</taxon>
        <taxon>Streptophyta</taxon>
        <taxon>Embryophyta</taxon>
        <taxon>Tracheophyta</taxon>
        <taxon>Spermatophyta</taxon>
        <taxon>Magnoliopsida</taxon>
        <taxon>eudicotyledons</taxon>
        <taxon>Gunneridae</taxon>
        <taxon>Pentapetalae</taxon>
        <taxon>rosids</taxon>
        <taxon>fabids</taxon>
        <taxon>Malpighiales</taxon>
        <taxon>Passifloraceae</taxon>
        <taxon>Turnera</taxon>
    </lineage>
</organism>
<accession>A0A9Q0FDP9</accession>
<dbReference type="OrthoDB" id="913616at2759"/>
<keyword evidence="3" id="KW-1185">Reference proteome</keyword>